<dbReference type="SUPFAM" id="SSF52540">
    <property type="entry name" value="P-loop containing nucleoside triphosphate hydrolases"/>
    <property type="match status" value="1"/>
</dbReference>
<dbReference type="SMART" id="SM00382">
    <property type="entry name" value="AAA"/>
    <property type="match status" value="1"/>
</dbReference>
<dbReference type="PROSITE" id="PS50893">
    <property type="entry name" value="ABC_TRANSPORTER_2"/>
    <property type="match status" value="1"/>
</dbReference>
<name>A0AA51RRA1_9GAMM</name>
<dbReference type="Pfam" id="PF00005">
    <property type="entry name" value="ABC_tran"/>
    <property type="match status" value="1"/>
</dbReference>
<dbReference type="KEGG" id="plei:Q9312_12730"/>
<evidence type="ECO:0000313" key="7">
    <source>
        <dbReference type="Proteomes" id="UP001239782"/>
    </source>
</evidence>
<dbReference type="PROSITE" id="PS00211">
    <property type="entry name" value="ABC_TRANSPORTER_1"/>
    <property type="match status" value="1"/>
</dbReference>
<dbReference type="PANTHER" id="PTHR42794">
    <property type="entry name" value="HEMIN IMPORT ATP-BINDING PROTEIN HMUV"/>
    <property type="match status" value="1"/>
</dbReference>
<dbReference type="PANTHER" id="PTHR42794:SF2">
    <property type="entry name" value="ABC TRANSPORTER ATP-BINDING PROTEIN"/>
    <property type="match status" value="1"/>
</dbReference>
<evidence type="ECO:0000256" key="1">
    <source>
        <dbReference type="ARBA" id="ARBA00005417"/>
    </source>
</evidence>
<organism evidence="6 7">
    <name type="scientific">Pleionea litopenaei</name>
    <dbReference type="NCBI Taxonomy" id="3070815"/>
    <lineage>
        <taxon>Bacteria</taxon>
        <taxon>Pseudomonadati</taxon>
        <taxon>Pseudomonadota</taxon>
        <taxon>Gammaproteobacteria</taxon>
        <taxon>Oceanospirillales</taxon>
        <taxon>Pleioneaceae</taxon>
        <taxon>Pleionea</taxon>
    </lineage>
</organism>
<protein>
    <submittedName>
        <fullName evidence="6">ABC transporter ATP-binding protein</fullName>
    </submittedName>
</protein>
<dbReference type="GO" id="GO:0005524">
    <property type="term" value="F:ATP binding"/>
    <property type="evidence" value="ECO:0007669"/>
    <property type="project" value="UniProtKB-KW"/>
</dbReference>
<evidence type="ECO:0000256" key="3">
    <source>
        <dbReference type="ARBA" id="ARBA00022741"/>
    </source>
</evidence>
<dbReference type="GO" id="GO:0016887">
    <property type="term" value="F:ATP hydrolysis activity"/>
    <property type="evidence" value="ECO:0007669"/>
    <property type="project" value="InterPro"/>
</dbReference>
<sequence>MAVEHPVYTAQHLSWQVQDKLILNDLSFAIGQGEFVGLIGPNGAGKSSLLRCLYRKITPTRGTLAFQQKSLAEYSRQQLAQKVAVVLQEPPNQFELTVFDVIAMGLTPHKGLLDFDTSDDRDRVVKACKQVDLNDKLEQNFNSLSGGEKQRAMIARAIVQQPQVLLMDEPTNHLDIRHQLEVLHLARSLKITVIVSIHDLNLAAAFCDRLILLDHGRIVADGDKQQVLCEKHIADVFGVSSAVDSHPFHDGQRITFNLAKPS</sequence>
<dbReference type="InterPro" id="IPR017871">
    <property type="entry name" value="ABC_transporter-like_CS"/>
</dbReference>
<proteinExistence type="inferred from homology"/>
<dbReference type="Proteomes" id="UP001239782">
    <property type="component" value="Chromosome"/>
</dbReference>
<dbReference type="InterPro" id="IPR027417">
    <property type="entry name" value="P-loop_NTPase"/>
</dbReference>
<dbReference type="InterPro" id="IPR003439">
    <property type="entry name" value="ABC_transporter-like_ATP-bd"/>
</dbReference>
<gene>
    <name evidence="6" type="ORF">Q9312_12730</name>
</gene>
<dbReference type="EMBL" id="CP133548">
    <property type="protein sequence ID" value="WMS86083.1"/>
    <property type="molecule type" value="Genomic_DNA"/>
</dbReference>
<evidence type="ECO:0000259" key="5">
    <source>
        <dbReference type="PROSITE" id="PS50893"/>
    </source>
</evidence>
<keyword evidence="3" id="KW-0547">Nucleotide-binding</keyword>
<dbReference type="InterPro" id="IPR003593">
    <property type="entry name" value="AAA+_ATPase"/>
</dbReference>
<accession>A0AA51RRA1</accession>
<dbReference type="CDD" id="cd03214">
    <property type="entry name" value="ABC_Iron-Siderophores_B12_Hemin"/>
    <property type="match status" value="1"/>
</dbReference>
<comment type="similarity">
    <text evidence="1">Belongs to the ABC transporter superfamily.</text>
</comment>
<dbReference type="AlphaFoldDB" id="A0AA51RRA1"/>
<evidence type="ECO:0000256" key="2">
    <source>
        <dbReference type="ARBA" id="ARBA00022448"/>
    </source>
</evidence>
<feature type="domain" description="ABC transporter" evidence="5">
    <location>
        <begin position="8"/>
        <end position="240"/>
    </location>
</feature>
<evidence type="ECO:0000256" key="4">
    <source>
        <dbReference type="ARBA" id="ARBA00022840"/>
    </source>
</evidence>
<reference evidence="6 7" key="1">
    <citation type="submission" date="2023-08" db="EMBL/GenBank/DDBJ databases">
        <title>Pleionea litopenaei sp. nov., isolated from stomach of juvenile Litopenaeus vannamei.</title>
        <authorList>
            <person name="Rho A.M."/>
            <person name="Hwang C.Y."/>
        </authorList>
    </citation>
    <scope>NUCLEOTIDE SEQUENCE [LARGE SCALE GENOMIC DNA]</scope>
    <source>
        <strain evidence="6 7">HL-JVS1</strain>
    </source>
</reference>
<dbReference type="Gene3D" id="3.40.50.300">
    <property type="entry name" value="P-loop containing nucleotide triphosphate hydrolases"/>
    <property type="match status" value="1"/>
</dbReference>
<evidence type="ECO:0000313" key="6">
    <source>
        <dbReference type="EMBL" id="WMS86083.1"/>
    </source>
</evidence>
<keyword evidence="4 6" id="KW-0067">ATP-binding</keyword>
<keyword evidence="7" id="KW-1185">Reference proteome</keyword>
<keyword evidence="2" id="KW-0813">Transport</keyword>
<dbReference type="RefSeq" id="WP_309201234.1">
    <property type="nucleotide sequence ID" value="NZ_CP133548.1"/>
</dbReference>
<dbReference type="FunFam" id="3.40.50.300:FF:000134">
    <property type="entry name" value="Iron-enterobactin ABC transporter ATP-binding protein"/>
    <property type="match status" value="1"/>
</dbReference>